<protein>
    <submittedName>
        <fullName evidence="2">Uncharacterized protein</fullName>
    </submittedName>
</protein>
<name>A0AAP0BR08_9ASPA</name>
<organism evidence="2 3">
    <name type="scientific">Platanthera zijinensis</name>
    <dbReference type="NCBI Taxonomy" id="2320716"/>
    <lineage>
        <taxon>Eukaryota</taxon>
        <taxon>Viridiplantae</taxon>
        <taxon>Streptophyta</taxon>
        <taxon>Embryophyta</taxon>
        <taxon>Tracheophyta</taxon>
        <taxon>Spermatophyta</taxon>
        <taxon>Magnoliopsida</taxon>
        <taxon>Liliopsida</taxon>
        <taxon>Asparagales</taxon>
        <taxon>Orchidaceae</taxon>
        <taxon>Orchidoideae</taxon>
        <taxon>Orchideae</taxon>
        <taxon>Orchidinae</taxon>
        <taxon>Platanthera</taxon>
    </lineage>
</organism>
<reference evidence="2 3" key="1">
    <citation type="journal article" date="2022" name="Nat. Plants">
        <title>Genomes of leafy and leafless Platanthera orchids illuminate the evolution of mycoheterotrophy.</title>
        <authorList>
            <person name="Li M.H."/>
            <person name="Liu K.W."/>
            <person name="Li Z."/>
            <person name="Lu H.C."/>
            <person name="Ye Q.L."/>
            <person name="Zhang D."/>
            <person name="Wang J.Y."/>
            <person name="Li Y.F."/>
            <person name="Zhong Z.M."/>
            <person name="Liu X."/>
            <person name="Yu X."/>
            <person name="Liu D.K."/>
            <person name="Tu X.D."/>
            <person name="Liu B."/>
            <person name="Hao Y."/>
            <person name="Liao X.Y."/>
            <person name="Jiang Y.T."/>
            <person name="Sun W.H."/>
            <person name="Chen J."/>
            <person name="Chen Y.Q."/>
            <person name="Ai Y."/>
            <person name="Zhai J.W."/>
            <person name="Wu S.S."/>
            <person name="Zhou Z."/>
            <person name="Hsiao Y.Y."/>
            <person name="Wu W.L."/>
            <person name="Chen Y.Y."/>
            <person name="Lin Y.F."/>
            <person name="Hsu J.L."/>
            <person name="Li C.Y."/>
            <person name="Wang Z.W."/>
            <person name="Zhao X."/>
            <person name="Zhong W.Y."/>
            <person name="Ma X.K."/>
            <person name="Ma L."/>
            <person name="Huang J."/>
            <person name="Chen G.Z."/>
            <person name="Huang M.Z."/>
            <person name="Huang L."/>
            <person name="Peng D.H."/>
            <person name="Luo Y.B."/>
            <person name="Zou S.Q."/>
            <person name="Chen S.P."/>
            <person name="Lan S."/>
            <person name="Tsai W.C."/>
            <person name="Van de Peer Y."/>
            <person name="Liu Z.J."/>
        </authorList>
    </citation>
    <scope>NUCLEOTIDE SEQUENCE [LARGE SCALE GENOMIC DNA]</scope>
    <source>
        <strain evidence="2">Lor287</strain>
    </source>
</reference>
<sequence>MLSAVIRSALGYPAFTVGMITSTPEVHPSQSSRTRERSSQCNNVCTGYRPNCHPVQDAPPERSSLSSTLSFIHDSTPRILIQQKVIEV</sequence>
<feature type="region of interest" description="Disordered" evidence="1">
    <location>
        <begin position="22"/>
        <end position="42"/>
    </location>
</feature>
<evidence type="ECO:0000313" key="2">
    <source>
        <dbReference type="EMBL" id="KAK8948525.1"/>
    </source>
</evidence>
<accession>A0AAP0BR08</accession>
<dbReference type="Proteomes" id="UP001418222">
    <property type="component" value="Unassembled WGS sequence"/>
</dbReference>
<evidence type="ECO:0000256" key="1">
    <source>
        <dbReference type="SAM" id="MobiDB-lite"/>
    </source>
</evidence>
<evidence type="ECO:0000313" key="3">
    <source>
        <dbReference type="Proteomes" id="UP001418222"/>
    </source>
</evidence>
<dbReference type="EMBL" id="JBBWWQ010000004">
    <property type="protein sequence ID" value="KAK8948525.1"/>
    <property type="molecule type" value="Genomic_DNA"/>
</dbReference>
<dbReference type="AlphaFoldDB" id="A0AAP0BR08"/>
<keyword evidence="3" id="KW-1185">Reference proteome</keyword>
<gene>
    <name evidence="2" type="ORF">KSP39_PZI005734</name>
</gene>
<proteinExistence type="predicted"/>
<comment type="caution">
    <text evidence="2">The sequence shown here is derived from an EMBL/GenBank/DDBJ whole genome shotgun (WGS) entry which is preliminary data.</text>
</comment>